<dbReference type="SUPFAM" id="SSF51556">
    <property type="entry name" value="Metallo-dependent hydrolases"/>
    <property type="match status" value="1"/>
</dbReference>
<proteinExistence type="predicted"/>
<feature type="domain" description="Amidohydrolase 3" evidence="1">
    <location>
        <begin position="64"/>
        <end position="547"/>
    </location>
</feature>
<evidence type="ECO:0000313" key="2">
    <source>
        <dbReference type="EMBL" id="CAE6952335.1"/>
    </source>
</evidence>
<dbReference type="InterPro" id="IPR032466">
    <property type="entry name" value="Metal_Hydrolase"/>
</dbReference>
<dbReference type="GO" id="GO:0016810">
    <property type="term" value="F:hydrolase activity, acting on carbon-nitrogen (but not peptide) bonds"/>
    <property type="evidence" value="ECO:0007669"/>
    <property type="project" value="InterPro"/>
</dbReference>
<dbReference type="InterPro" id="IPR033932">
    <property type="entry name" value="YtcJ-like"/>
</dbReference>
<dbReference type="Gene3D" id="2.30.40.10">
    <property type="entry name" value="Urease, subunit C, domain 1"/>
    <property type="match status" value="1"/>
</dbReference>
<name>A0A9N8R416_9BURK</name>
<sequence>MLSPRTHTQQVHDAQRYLNCTLHNGVVYTGGANPRCVDSIAIREGRVAWAGQYSDCPGVFRDHEAIDLRGRMIVPSFTDSHAHPVEGFQLICDADLGTADSFEAIAQGVRRCAREHPERSWVMAGNVSLEAMGSKLNRETLDTFVADRPLMLIGHDVHSGCVNSAALRALGVDAATPDPEGGIYERDGDGQPTGVVHEAALYSMFRHLPQMGPAESALAFRKAQQQAHRFGITGWFEAMAGQRLVEAYANARDAGELKANVSLGLLVSPNLPLGAQIDKLCEWRAAYDGGRLRLHTAKIFIDGVIESHTAALLEPYADVMHAGDAHWTPRQLREAVFTADAEGFDLHFHTIGDRAVRMALDALDALKRERPSRDRRPQLAHVQMIDEADVARFAQVGAIASVQGVWADISPDLLGLYRQRLGDARIARQYVFGDLVRAGARLSGGSDWSVSTQNPMVAMEHAVRRARAGQPDAPVFLPEQRVSLDVMMQAYTHHSAFSLRFDDQAGHIAPGRLASLAVLSHDLRAVESHRLAEVDVELTLFEGEAVYGGID</sequence>
<dbReference type="AlphaFoldDB" id="A0A9N8R416"/>
<dbReference type="CDD" id="cd01300">
    <property type="entry name" value="YtcJ_like"/>
    <property type="match status" value="1"/>
</dbReference>
<dbReference type="InterPro" id="IPR011059">
    <property type="entry name" value="Metal-dep_hydrolase_composite"/>
</dbReference>
<dbReference type="EMBL" id="CAJNAS010000024">
    <property type="protein sequence ID" value="CAE6952335.1"/>
    <property type="molecule type" value="Genomic_DNA"/>
</dbReference>
<evidence type="ECO:0000259" key="1">
    <source>
        <dbReference type="Pfam" id="PF07969"/>
    </source>
</evidence>
<dbReference type="Proteomes" id="UP000675121">
    <property type="component" value="Unassembled WGS sequence"/>
</dbReference>
<dbReference type="Gene3D" id="3.20.20.140">
    <property type="entry name" value="Metal-dependent hydrolases"/>
    <property type="match status" value="1"/>
</dbReference>
<dbReference type="PANTHER" id="PTHR22642:SF2">
    <property type="entry name" value="PROTEIN LONG AFTER FAR-RED 3"/>
    <property type="match status" value="1"/>
</dbReference>
<protein>
    <submittedName>
        <fullName evidence="2">N-substituted formamide deformylase</fullName>
        <ecNumber evidence="2">3.5.1.91</ecNumber>
    </submittedName>
</protein>
<keyword evidence="3" id="KW-1185">Reference proteome</keyword>
<dbReference type="PANTHER" id="PTHR22642">
    <property type="entry name" value="IMIDAZOLONEPROPIONASE"/>
    <property type="match status" value="1"/>
</dbReference>
<comment type="caution">
    <text evidence="2">The sequence shown here is derived from an EMBL/GenBank/DDBJ whole genome shotgun (WGS) entry which is preliminary data.</text>
</comment>
<dbReference type="Gene3D" id="3.10.310.70">
    <property type="match status" value="1"/>
</dbReference>
<dbReference type="InterPro" id="IPR013108">
    <property type="entry name" value="Amidohydro_3"/>
</dbReference>
<accession>A0A9N8R416</accession>
<evidence type="ECO:0000313" key="3">
    <source>
        <dbReference type="Proteomes" id="UP000675121"/>
    </source>
</evidence>
<reference evidence="2" key="1">
    <citation type="submission" date="2021-02" db="EMBL/GenBank/DDBJ databases">
        <authorList>
            <person name="Vanwijnsberghe S."/>
        </authorList>
    </citation>
    <scope>NUCLEOTIDE SEQUENCE</scope>
    <source>
        <strain evidence="2">R-70211</strain>
    </source>
</reference>
<dbReference type="Pfam" id="PF07969">
    <property type="entry name" value="Amidohydro_3"/>
    <property type="match status" value="1"/>
</dbReference>
<dbReference type="EC" id="3.5.1.91" evidence="2"/>
<dbReference type="SUPFAM" id="SSF51338">
    <property type="entry name" value="Composite domain of metallo-dependent hydrolases"/>
    <property type="match status" value="1"/>
</dbReference>
<keyword evidence="2" id="KW-0378">Hydrolase</keyword>
<gene>
    <name evidence="2" type="primary">nfdA_2</name>
    <name evidence="2" type="ORF">R70211_06342</name>
</gene>
<dbReference type="RefSeq" id="WP_201081640.1">
    <property type="nucleotide sequence ID" value="NZ_CAJNAS010000024.1"/>
</dbReference>
<organism evidence="2 3">
    <name type="scientific">Paraburkholderia domus</name>
    <dbReference type="NCBI Taxonomy" id="2793075"/>
    <lineage>
        <taxon>Bacteria</taxon>
        <taxon>Pseudomonadati</taxon>
        <taxon>Pseudomonadota</taxon>
        <taxon>Betaproteobacteria</taxon>
        <taxon>Burkholderiales</taxon>
        <taxon>Burkholderiaceae</taxon>
        <taxon>Paraburkholderia</taxon>
    </lineage>
</organism>